<dbReference type="InterPro" id="IPR052048">
    <property type="entry name" value="ST_Response_Regulator"/>
</dbReference>
<dbReference type="Gene3D" id="3.40.50.2300">
    <property type="match status" value="1"/>
</dbReference>
<dbReference type="PANTHER" id="PTHR43228:SF1">
    <property type="entry name" value="TWO-COMPONENT RESPONSE REGULATOR ARR22"/>
    <property type="match status" value="1"/>
</dbReference>
<dbReference type="GO" id="GO:0000160">
    <property type="term" value="P:phosphorelay signal transduction system"/>
    <property type="evidence" value="ECO:0007669"/>
    <property type="project" value="InterPro"/>
</dbReference>
<dbReference type="PROSITE" id="PS50110">
    <property type="entry name" value="RESPONSE_REGULATORY"/>
    <property type="match status" value="1"/>
</dbReference>
<keyword evidence="1" id="KW-0597">Phosphoprotein</keyword>
<reference evidence="3" key="2">
    <citation type="submission" date="2021-04" db="EMBL/GenBank/DDBJ databases">
        <authorList>
            <person name="Gilroy R."/>
        </authorList>
    </citation>
    <scope>NUCLEOTIDE SEQUENCE</scope>
    <source>
        <strain evidence="3">ChiW4-1371</strain>
    </source>
</reference>
<protein>
    <submittedName>
        <fullName evidence="3">Response regulator</fullName>
    </submittedName>
</protein>
<accession>A0A9D2KA32</accession>
<dbReference type="InterPro" id="IPR011006">
    <property type="entry name" value="CheY-like_superfamily"/>
</dbReference>
<proteinExistence type="predicted"/>
<evidence type="ECO:0000256" key="1">
    <source>
        <dbReference type="PROSITE-ProRule" id="PRU00169"/>
    </source>
</evidence>
<organism evidence="3 4">
    <name type="scientific">Candidatus Mucispirillum faecigallinarum</name>
    <dbReference type="NCBI Taxonomy" id="2838699"/>
    <lineage>
        <taxon>Bacteria</taxon>
        <taxon>Pseudomonadati</taxon>
        <taxon>Deferribacterota</taxon>
        <taxon>Deferribacteres</taxon>
        <taxon>Deferribacterales</taxon>
        <taxon>Mucispirillaceae</taxon>
        <taxon>Mucispirillum</taxon>
    </lineage>
</organism>
<evidence type="ECO:0000259" key="2">
    <source>
        <dbReference type="PROSITE" id="PS50110"/>
    </source>
</evidence>
<sequence length="121" mass="13694">MDYEKLKDITVLYVEDEDMMRESVVMLLKRRFKKVLVAANGLEAIDIYKAENPDIVITDLQMPVMDGMELARQIRALGSTPIVVVSAFNDDSHQVPEANGRLLKPIRKNDLFDIVLDCLSA</sequence>
<dbReference type="Pfam" id="PF00072">
    <property type="entry name" value="Response_reg"/>
    <property type="match status" value="1"/>
</dbReference>
<dbReference type="CDD" id="cd17546">
    <property type="entry name" value="REC_hyHK_CKI1_RcsC-like"/>
    <property type="match status" value="1"/>
</dbReference>
<dbReference type="SMART" id="SM00448">
    <property type="entry name" value="REC"/>
    <property type="match status" value="1"/>
</dbReference>
<feature type="domain" description="Response regulatory" evidence="2">
    <location>
        <begin position="10"/>
        <end position="119"/>
    </location>
</feature>
<comment type="caution">
    <text evidence="3">The sequence shown here is derived from an EMBL/GenBank/DDBJ whole genome shotgun (WGS) entry which is preliminary data.</text>
</comment>
<name>A0A9D2KA32_9BACT</name>
<gene>
    <name evidence="3" type="ORF">H9804_00115</name>
</gene>
<dbReference type="SUPFAM" id="SSF52172">
    <property type="entry name" value="CheY-like"/>
    <property type="match status" value="1"/>
</dbReference>
<dbReference type="InterPro" id="IPR001789">
    <property type="entry name" value="Sig_transdc_resp-reg_receiver"/>
</dbReference>
<dbReference type="PANTHER" id="PTHR43228">
    <property type="entry name" value="TWO-COMPONENT RESPONSE REGULATOR"/>
    <property type="match status" value="1"/>
</dbReference>
<reference evidence="3" key="1">
    <citation type="journal article" date="2021" name="PeerJ">
        <title>Extensive microbial diversity within the chicken gut microbiome revealed by metagenomics and culture.</title>
        <authorList>
            <person name="Gilroy R."/>
            <person name="Ravi A."/>
            <person name="Getino M."/>
            <person name="Pursley I."/>
            <person name="Horton D.L."/>
            <person name="Alikhan N.F."/>
            <person name="Baker D."/>
            <person name="Gharbi K."/>
            <person name="Hall N."/>
            <person name="Watson M."/>
            <person name="Adriaenssens E.M."/>
            <person name="Foster-Nyarko E."/>
            <person name="Jarju S."/>
            <person name="Secka A."/>
            <person name="Antonio M."/>
            <person name="Oren A."/>
            <person name="Chaudhuri R.R."/>
            <person name="La Ragione R."/>
            <person name="Hildebrand F."/>
            <person name="Pallen M.J."/>
        </authorList>
    </citation>
    <scope>NUCLEOTIDE SEQUENCE</scope>
    <source>
        <strain evidence="3">ChiW4-1371</strain>
    </source>
</reference>
<dbReference type="EMBL" id="DXAQ01000004">
    <property type="protein sequence ID" value="HIZ88325.1"/>
    <property type="molecule type" value="Genomic_DNA"/>
</dbReference>
<evidence type="ECO:0000313" key="4">
    <source>
        <dbReference type="Proteomes" id="UP000824176"/>
    </source>
</evidence>
<dbReference type="AlphaFoldDB" id="A0A9D2KA32"/>
<feature type="modified residue" description="4-aspartylphosphate" evidence="1">
    <location>
        <position position="59"/>
    </location>
</feature>
<dbReference type="Proteomes" id="UP000824176">
    <property type="component" value="Unassembled WGS sequence"/>
</dbReference>
<evidence type="ECO:0000313" key="3">
    <source>
        <dbReference type="EMBL" id="HIZ88325.1"/>
    </source>
</evidence>